<evidence type="ECO:0000313" key="3">
    <source>
        <dbReference type="Proteomes" id="UP000825179"/>
    </source>
</evidence>
<dbReference type="GO" id="GO:0003676">
    <property type="term" value="F:nucleic acid binding"/>
    <property type="evidence" value="ECO:0007669"/>
    <property type="project" value="InterPro"/>
</dbReference>
<keyword evidence="2" id="KW-0540">Nuclease</keyword>
<dbReference type="EMBL" id="CP082237">
    <property type="protein sequence ID" value="QZT34733.1"/>
    <property type="molecule type" value="Genomic_DNA"/>
</dbReference>
<gene>
    <name evidence="2" type="ORF">HUR95_05375</name>
</gene>
<dbReference type="GO" id="GO:0004519">
    <property type="term" value="F:endonuclease activity"/>
    <property type="evidence" value="ECO:0007669"/>
    <property type="project" value="UniProtKB-KW"/>
</dbReference>
<feature type="domain" description="HNH nuclease" evidence="1">
    <location>
        <begin position="4"/>
        <end position="55"/>
    </location>
</feature>
<dbReference type="RefSeq" id="WP_139024019.1">
    <property type="nucleotide sequence ID" value="NZ_AFCE01000177.1"/>
</dbReference>
<dbReference type="GO" id="GO:0008270">
    <property type="term" value="F:zinc ion binding"/>
    <property type="evidence" value="ECO:0007669"/>
    <property type="project" value="InterPro"/>
</dbReference>
<dbReference type="Proteomes" id="UP000825179">
    <property type="component" value="Chromosome"/>
</dbReference>
<dbReference type="Gene3D" id="1.10.30.50">
    <property type="match status" value="1"/>
</dbReference>
<keyword evidence="3" id="KW-1185">Reference proteome</keyword>
<sequence length="95" mass="11136">MDNRLSRYSMKMGRCEITGRLLTADEVHCHHLIPKHLGGTDEFDNLRIVDKVIHKIIHMSNMDEIKRLISELKLSKPVLNKINQYRRKAKMELIG</sequence>
<dbReference type="KEGG" id="cthu:HUR95_05375"/>
<dbReference type="Pfam" id="PF01844">
    <property type="entry name" value="HNH"/>
    <property type="match status" value="1"/>
</dbReference>
<accession>A0A8X8LBA3</accession>
<proteinExistence type="predicted"/>
<organism evidence="2 3">
    <name type="scientific">Caldalkalibacillus thermarum (strain TA2.A1)</name>
    <dbReference type="NCBI Taxonomy" id="986075"/>
    <lineage>
        <taxon>Bacteria</taxon>
        <taxon>Bacillati</taxon>
        <taxon>Bacillota</taxon>
        <taxon>Bacilli</taxon>
        <taxon>Bacillales</taxon>
        <taxon>Bacillaceae</taxon>
        <taxon>Caldalkalibacillus</taxon>
    </lineage>
</organism>
<dbReference type="SMART" id="SM00507">
    <property type="entry name" value="HNHc"/>
    <property type="match status" value="1"/>
</dbReference>
<dbReference type="InterPro" id="IPR002711">
    <property type="entry name" value="HNH"/>
</dbReference>
<name>A0A8X8LBA3_CALTT</name>
<evidence type="ECO:0000259" key="1">
    <source>
        <dbReference type="SMART" id="SM00507"/>
    </source>
</evidence>
<keyword evidence="2" id="KW-0255">Endonuclease</keyword>
<dbReference type="AlphaFoldDB" id="A0A8X8LBA3"/>
<reference evidence="2 3" key="1">
    <citation type="journal article" date="2020" name="Extremophiles">
        <title>Genomic analysis of Caldalkalibacillus thermarum TA2.A1 reveals aerobic alkaliphilic metabolism and evolutionary hallmarks linking alkaliphilic bacteria and plant life.</title>
        <authorList>
            <person name="de Jong S.I."/>
            <person name="van den Broek M.A."/>
            <person name="Merkel A.Y."/>
            <person name="de la Torre Cortes P."/>
            <person name="Kalamorz F."/>
            <person name="Cook G.M."/>
            <person name="van Loosdrecht M.C.M."/>
            <person name="McMillan D.G.G."/>
        </authorList>
    </citation>
    <scope>NUCLEOTIDE SEQUENCE [LARGE SCALE GENOMIC DNA]</scope>
    <source>
        <strain evidence="2 3">TA2.A1</strain>
    </source>
</reference>
<protein>
    <submittedName>
        <fullName evidence="2">HNH endonuclease</fullName>
    </submittedName>
</protein>
<dbReference type="CDD" id="cd00085">
    <property type="entry name" value="HNHc"/>
    <property type="match status" value="1"/>
</dbReference>
<keyword evidence="2" id="KW-0378">Hydrolase</keyword>
<dbReference type="InterPro" id="IPR003615">
    <property type="entry name" value="HNH_nuc"/>
</dbReference>
<dbReference type="OrthoDB" id="9793236at2"/>
<evidence type="ECO:0000313" key="2">
    <source>
        <dbReference type="EMBL" id="QZT34733.1"/>
    </source>
</evidence>